<dbReference type="InterPro" id="IPR029041">
    <property type="entry name" value="FAD-linked_oxidoreductase-like"/>
</dbReference>
<dbReference type="GO" id="GO:0071949">
    <property type="term" value="F:FAD binding"/>
    <property type="evidence" value="ECO:0007669"/>
    <property type="project" value="TreeGrafter"/>
</dbReference>
<comment type="cofactor">
    <cofactor evidence="1 8">
        <name>FAD</name>
        <dbReference type="ChEBI" id="CHEBI:57692"/>
    </cofactor>
</comment>
<dbReference type="PANTHER" id="PTHR45754:SF3">
    <property type="entry name" value="METHYLENETETRAHYDROFOLATE REDUCTASE (NADPH)"/>
    <property type="match status" value="1"/>
</dbReference>
<gene>
    <name evidence="9" type="ORF">H9830_09360</name>
</gene>
<name>A0A9D2CA32_9MICO</name>
<comment type="caution">
    <text evidence="9">The sequence shown here is derived from an EMBL/GenBank/DDBJ whole genome shotgun (WGS) entry which is preliminary data.</text>
</comment>
<dbReference type="AlphaFoldDB" id="A0A9D2CA32"/>
<evidence type="ECO:0000256" key="8">
    <source>
        <dbReference type="RuleBase" id="RU003862"/>
    </source>
</evidence>
<dbReference type="Gene3D" id="3.20.20.220">
    <property type="match status" value="1"/>
</dbReference>
<reference evidence="9" key="2">
    <citation type="submission" date="2021-04" db="EMBL/GenBank/DDBJ databases">
        <authorList>
            <person name="Gilroy R."/>
        </authorList>
    </citation>
    <scope>NUCLEOTIDE SEQUENCE</scope>
    <source>
        <strain evidence="9">ChiGjej1B1-98</strain>
    </source>
</reference>
<keyword evidence="4 8" id="KW-0285">Flavoprotein</keyword>
<evidence type="ECO:0000256" key="2">
    <source>
        <dbReference type="ARBA" id="ARBA00004777"/>
    </source>
</evidence>
<dbReference type="PANTHER" id="PTHR45754">
    <property type="entry name" value="METHYLENETETRAHYDROFOLATE REDUCTASE"/>
    <property type="match status" value="1"/>
</dbReference>
<evidence type="ECO:0000256" key="5">
    <source>
        <dbReference type="ARBA" id="ARBA00022827"/>
    </source>
</evidence>
<evidence type="ECO:0000256" key="1">
    <source>
        <dbReference type="ARBA" id="ARBA00001974"/>
    </source>
</evidence>
<evidence type="ECO:0000313" key="9">
    <source>
        <dbReference type="EMBL" id="HIY66469.1"/>
    </source>
</evidence>
<dbReference type="Pfam" id="PF02219">
    <property type="entry name" value="MTHFR"/>
    <property type="match status" value="1"/>
</dbReference>
<dbReference type="InterPro" id="IPR003171">
    <property type="entry name" value="Mehydrof_redctse-like"/>
</dbReference>
<dbReference type="SUPFAM" id="SSF51730">
    <property type="entry name" value="FAD-linked oxidoreductase"/>
    <property type="match status" value="1"/>
</dbReference>
<dbReference type="GO" id="GO:0009086">
    <property type="term" value="P:methionine biosynthetic process"/>
    <property type="evidence" value="ECO:0007669"/>
    <property type="project" value="TreeGrafter"/>
</dbReference>
<evidence type="ECO:0000313" key="10">
    <source>
        <dbReference type="Proteomes" id="UP000824005"/>
    </source>
</evidence>
<comment type="similarity">
    <text evidence="3 8">Belongs to the methylenetetrahydrofolate reductase family.</text>
</comment>
<reference evidence="9" key="1">
    <citation type="journal article" date="2021" name="PeerJ">
        <title>Extensive microbial diversity within the chicken gut microbiome revealed by metagenomics and culture.</title>
        <authorList>
            <person name="Gilroy R."/>
            <person name="Ravi A."/>
            <person name="Getino M."/>
            <person name="Pursley I."/>
            <person name="Horton D.L."/>
            <person name="Alikhan N.F."/>
            <person name="Baker D."/>
            <person name="Gharbi K."/>
            <person name="Hall N."/>
            <person name="Watson M."/>
            <person name="Adriaenssens E.M."/>
            <person name="Foster-Nyarko E."/>
            <person name="Jarju S."/>
            <person name="Secka A."/>
            <person name="Antonio M."/>
            <person name="Oren A."/>
            <person name="Chaudhuri R.R."/>
            <person name="La Ragione R."/>
            <person name="Hildebrand F."/>
            <person name="Pallen M.J."/>
        </authorList>
    </citation>
    <scope>NUCLEOTIDE SEQUENCE</scope>
    <source>
        <strain evidence="9">ChiGjej1B1-98</strain>
    </source>
</reference>
<organism evidence="9 10">
    <name type="scientific">Candidatus Agrococcus pullicola</name>
    <dbReference type="NCBI Taxonomy" id="2838429"/>
    <lineage>
        <taxon>Bacteria</taxon>
        <taxon>Bacillati</taxon>
        <taxon>Actinomycetota</taxon>
        <taxon>Actinomycetes</taxon>
        <taxon>Micrococcales</taxon>
        <taxon>Microbacteriaceae</taxon>
        <taxon>Agrococcus</taxon>
    </lineage>
</organism>
<comment type="catalytic activity">
    <reaction evidence="7">
        <text>(6S)-5-methyl-5,6,7,8-tetrahydrofolate + NAD(+) = (6R)-5,10-methylene-5,6,7,8-tetrahydrofolate + NADH + H(+)</text>
        <dbReference type="Rhea" id="RHEA:19821"/>
        <dbReference type="ChEBI" id="CHEBI:15378"/>
        <dbReference type="ChEBI" id="CHEBI:15636"/>
        <dbReference type="ChEBI" id="CHEBI:18608"/>
        <dbReference type="ChEBI" id="CHEBI:57540"/>
        <dbReference type="ChEBI" id="CHEBI:57945"/>
        <dbReference type="EC" id="1.5.1.54"/>
    </reaction>
    <physiologicalReaction direction="right-to-left" evidence="7">
        <dbReference type="Rhea" id="RHEA:19823"/>
    </physiologicalReaction>
</comment>
<evidence type="ECO:0000256" key="7">
    <source>
        <dbReference type="ARBA" id="ARBA00048628"/>
    </source>
</evidence>
<sequence>MERAAITALRTPRFEMVPMRGVEEAIDHLPQGAIVTVTCSPTHGFDATIPLVRELRRRGHPTVPHLAARMVEGHDHLARLIDTFDELGVNDAFVIAGDAETPRGPYDGAIGLLEAMHDNGHPFEQIGITGYPEKHAVIPDTQTIAAMADKARFATYIVSQICFDATTVEEWIAAMRARGIDLPLHIGIPGVADRTRLLRISSRIGLRDAARFLTKQAGVAVRAAVGYTPDRLIDGLADVFERPESRIVGWHVFSFNEIARTNKWRTALLARRLEEEKETG</sequence>
<dbReference type="GO" id="GO:0035999">
    <property type="term" value="P:tetrahydrofolate interconversion"/>
    <property type="evidence" value="ECO:0007669"/>
    <property type="project" value="TreeGrafter"/>
</dbReference>
<accession>A0A9D2CA32</accession>
<comment type="pathway">
    <text evidence="2 8">One-carbon metabolism; tetrahydrofolate interconversion.</text>
</comment>
<protein>
    <recommendedName>
        <fullName evidence="8">Methylenetetrahydrofolate reductase</fullName>
    </recommendedName>
</protein>
<dbReference type="Proteomes" id="UP000824005">
    <property type="component" value="Unassembled WGS sequence"/>
</dbReference>
<dbReference type="GO" id="GO:0005829">
    <property type="term" value="C:cytosol"/>
    <property type="evidence" value="ECO:0007669"/>
    <property type="project" value="TreeGrafter"/>
</dbReference>
<evidence type="ECO:0000256" key="4">
    <source>
        <dbReference type="ARBA" id="ARBA00022630"/>
    </source>
</evidence>
<proteinExistence type="inferred from homology"/>
<dbReference type="GO" id="GO:0106312">
    <property type="term" value="F:methylenetetrahydrofolate reductase (NADH) activity"/>
    <property type="evidence" value="ECO:0007669"/>
    <property type="project" value="UniProtKB-EC"/>
</dbReference>
<evidence type="ECO:0000256" key="6">
    <source>
        <dbReference type="ARBA" id="ARBA00023002"/>
    </source>
</evidence>
<evidence type="ECO:0000256" key="3">
    <source>
        <dbReference type="ARBA" id="ARBA00006743"/>
    </source>
</evidence>
<keyword evidence="5 8" id="KW-0274">FAD</keyword>
<dbReference type="EMBL" id="DXDC01000286">
    <property type="protein sequence ID" value="HIY66469.1"/>
    <property type="molecule type" value="Genomic_DNA"/>
</dbReference>
<keyword evidence="6 8" id="KW-0560">Oxidoreductase</keyword>